<dbReference type="RefSeq" id="WP_378930850.1">
    <property type="nucleotide sequence ID" value="NZ_JBHLVO010000002.1"/>
</dbReference>
<accession>A0ABV6GAR7</accession>
<dbReference type="Pfam" id="PF11132">
    <property type="entry name" value="SplA"/>
    <property type="match status" value="1"/>
</dbReference>
<dbReference type="EMBL" id="JBHLVO010000002">
    <property type="protein sequence ID" value="MFC0270659.1"/>
    <property type="molecule type" value="Genomic_DNA"/>
</dbReference>
<gene>
    <name evidence="1" type="ORF">ACFFIX_04235</name>
</gene>
<dbReference type="InterPro" id="IPR022608">
    <property type="entry name" value="Tscrpt_reg_SplA"/>
</dbReference>
<reference evidence="1 2" key="1">
    <citation type="submission" date="2024-09" db="EMBL/GenBank/DDBJ databases">
        <authorList>
            <person name="Sun Q."/>
            <person name="Mori K."/>
        </authorList>
    </citation>
    <scope>NUCLEOTIDE SEQUENCE [LARGE SCALE GENOMIC DNA]</scope>
    <source>
        <strain evidence="1 2">CCM 7228</strain>
    </source>
</reference>
<dbReference type="Proteomes" id="UP001589854">
    <property type="component" value="Unassembled WGS sequence"/>
</dbReference>
<evidence type="ECO:0000313" key="2">
    <source>
        <dbReference type="Proteomes" id="UP001589854"/>
    </source>
</evidence>
<evidence type="ECO:0000313" key="1">
    <source>
        <dbReference type="EMBL" id="MFC0270659.1"/>
    </source>
</evidence>
<proteinExistence type="predicted"/>
<comment type="caution">
    <text evidence="1">The sequence shown here is derived from an EMBL/GenBank/DDBJ whole genome shotgun (WGS) entry which is preliminary data.</text>
</comment>
<organism evidence="1 2">
    <name type="scientific">Metabacillus herbersteinensis</name>
    <dbReference type="NCBI Taxonomy" id="283816"/>
    <lineage>
        <taxon>Bacteria</taxon>
        <taxon>Bacillati</taxon>
        <taxon>Bacillota</taxon>
        <taxon>Bacilli</taxon>
        <taxon>Bacillales</taxon>
        <taxon>Bacillaceae</taxon>
        <taxon>Metabacillus</taxon>
    </lineage>
</organism>
<sequence>MDFKLGETVYVIYRNPHAAIVANILSAEIVQHPINENEFALFLHDSYHPLSDDDAVFSSFDEAERLYNELFDYGQYH</sequence>
<name>A0ABV6GAR7_9BACI</name>
<protein>
    <submittedName>
        <fullName evidence="1">Transcriptional regulator SplA domain-containing protein</fullName>
    </submittedName>
</protein>
<keyword evidence="2" id="KW-1185">Reference proteome</keyword>